<dbReference type="Proteomes" id="UP000282926">
    <property type="component" value="Unassembled WGS sequence"/>
</dbReference>
<dbReference type="EMBL" id="SADD01000020">
    <property type="protein sequence ID" value="RVU40989.1"/>
    <property type="molecule type" value="Genomic_DNA"/>
</dbReference>
<name>A0ABY0CMZ7_9DELT</name>
<dbReference type="InterPro" id="IPR002052">
    <property type="entry name" value="DNA_methylase_N6_adenine_CS"/>
</dbReference>
<dbReference type="InterPro" id="IPR029063">
    <property type="entry name" value="SAM-dependent_MTases_sf"/>
</dbReference>
<proteinExistence type="predicted"/>
<dbReference type="Pfam" id="PF06634">
    <property type="entry name" value="DUF1156"/>
    <property type="match status" value="1"/>
</dbReference>
<dbReference type="PROSITE" id="PS00092">
    <property type="entry name" value="N6_MTASE"/>
    <property type="match status" value="1"/>
</dbReference>
<accession>A0ABY0CMZ7</accession>
<comment type="caution">
    <text evidence="2">The sequence shown here is derived from an EMBL/GenBank/DDBJ whole genome shotgun (WGS) entry which is preliminary data.</text>
</comment>
<dbReference type="SUPFAM" id="SSF53335">
    <property type="entry name" value="S-adenosyl-L-methionine-dependent methyltransferases"/>
    <property type="match status" value="1"/>
</dbReference>
<feature type="domain" description="DUF1156" evidence="1">
    <location>
        <begin position="106"/>
        <end position="151"/>
    </location>
</feature>
<evidence type="ECO:0000259" key="1">
    <source>
        <dbReference type="Pfam" id="PF06634"/>
    </source>
</evidence>
<dbReference type="InterPro" id="IPR009537">
    <property type="entry name" value="DUF1156"/>
</dbReference>
<protein>
    <submittedName>
        <fullName evidence="2">DUF1156 domain-containing protein</fullName>
    </submittedName>
</protein>
<evidence type="ECO:0000313" key="3">
    <source>
        <dbReference type="Proteomes" id="UP000282926"/>
    </source>
</evidence>
<evidence type="ECO:0000313" key="2">
    <source>
        <dbReference type="EMBL" id="RVU40989.1"/>
    </source>
</evidence>
<keyword evidence="3" id="KW-1185">Reference proteome</keyword>
<gene>
    <name evidence="2" type="ORF">EA187_19615</name>
</gene>
<dbReference type="Gene3D" id="3.40.50.150">
    <property type="entry name" value="Vaccinia Virus protein VP39"/>
    <property type="match status" value="1"/>
</dbReference>
<organism evidence="2 3">
    <name type="scientific">Lujinxingia sediminis</name>
    <dbReference type="NCBI Taxonomy" id="2480984"/>
    <lineage>
        <taxon>Bacteria</taxon>
        <taxon>Deltaproteobacteria</taxon>
        <taxon>Bradymonadales</taxon>
        <taxon>Lujinxingiaceae</taxon>
        <taxon>Lujinxingia</taxon>
    </lineage>
</organism>
<sequence length="799" mass="88513">MYTPAGASCVTMLVTLMRTKAMTEEEQVTCLGTHFVVLEPQCGPERLQWVRFPDREGVLVGMEDESSGVEEVSGVDLSEPSLAELGLQESTGPKDATAVRLIERFFPSDAVSEASRKERYQRGKTPHTIFTWWARRPFAAVCGVVATSLIQGDVNVSQARALIEDYCREAGRGLSKFGVEQLMRQGEQRVLDMFSGGATIPLEAAYIGTRAYSVDNNELAHFIQLALLNYSQVGADLPELVEQEGRALLEALHEETATFFPARDAGEAGRTIAYVWSRQVDCPECGGELALSKRPWLVKRKGRLTHVARRVDPVSKRYFVALRDHGDPPEDGSAWAGRRVMCPFCETTLEREALVEALAESGREELSAMVRSTGRSARGHKSYVRAEGALPEEAVLDEALESDLAALAGALPGATLPQWSGVTNPSLYGLARHADLFSKRQLATLVRLCRLLSESFGRWESSHGTEKARALAAFLSALIDQLVDWNSELATWIAQNEQVGRALSGPGIPMVWDFAEIDPTEESPANLWDKLDRIVRGLKSVPDFKHAPVVLKSDARELPFEDGFFDVVATDPPYFDNLYYNVLADCIFVWKRLALGRIFPEVFEEVTTDQSRELTMNRHEHDSAQLAQRYYTRGMTRVLQEVRRVLKPGGVLSMIFAHSAVAAWAAIAQAFDEADLELVAAWPMTVERSERPRAMHSRAVNTSFVLVGKRRHARPTEVAWSEVESALVARLLNDYQALAAEEGMSVDQSGRTLFGAAVANLSRAGRPVEEGESVGWEERLERAALIVEGIVEGFEMSRR</sequence>
<reference evidence="2 3" key="1">
    <citation type="submission" date="2019-01" db="EMBL/GenBank/DDBJ databases">
        <title>Lujinxingia litoralis gen. nov., sp. nov. and Lujinxingia sediminis gen. nov., sp. nov., new members in the order Bradymonadales, isolated from coastal sediment.</title>
        <authorList>
            <person name="Li C.-M."/>
        </authorList>
    </citation>
    <scope>NUCLEOTIDE SEQUENCE [LARGE SCALE GENOMIC DNA]</scope>
    <source>
        <strain evidence="2 3">SEH01</strain>
    </source>
</reference>